<evidence type="ECO:0000313" key="2">
    <source>
        <dbReference type="Proteomes" id="UP001445732"/>
    </source>
</evidence>
<protein>
    <submittedName>
        <fullName evidence="1">Uncharacterized protein</fullName>
    </submittedName>
</protein>
<gene>
    <name evidence="1" type="ORF">ABN401_07975</name>
</gene>
<organism evidence="1 2">
    <name type="scientific">Brevundimonas aurifodinae</name>
    <dbReference type="NCBI Taxonomy" id="1508312"/>
    <lineage>
        <taxon>Bacteria</taxon>
        <taxon>Pseudomonadati</taxon>
        <taxon>Pseudomonadota</taxon>
        <taxon>Alphaproteobacteria</taxon>
        <taxon>Caulobacterales</taxon>
        <taxon>Caulobacteraceae</taxon>
        <taxon>Brevundimonas</taxon>
    </lineage>
</organism>
<dbReference type="EMBL" id="JBEGDD010000005">
    <property type="protein sequence ID" value="MEQ7155148.1"/>
    <property type="molecule type" value="Genomic_DNA"/>
</dbReference>
<comment type="caution">
    <text evidence="1">The sequence shown here is derived from an EMBL/GenBank/DDBJ whole genome shotgun (WGS) entry which is preliminary data.</text>
</comment>
<name>A0ABV1NNC9_9CAUL</name>
<sequence>MNLPFTLLLRRFGYNDVLREPPLDVLAAVRGPDDRRMAGQTLLASWALAMGLAPVLKPLSQGVWTRALGLLALVLSPLCLTGETELLAAVDPALPDFQISSGFSSPGFWSWAWAFSERTFRWRTDAAAAEPQRPPS</sequence>
<dbReference type="Proteomes" id="UP001445732">
    <property type="component" value="Unassembled WGS sequence"/>
</dbReference>
<evidence type="ECO:0000313" key="1">
    <source>
        <dbReference type="EMBL" id="MEQ7155148.1"/>
    </source>
</evidence>
<accession>A0ABV1NNC9</accession>
<proteinExistence type="predicted"/>
<dbReference type="RefSeq" id="WP_349684309.1">
    <property type="nucleotide sequence ID" value="NZ_JBEGDD010000005.1"/>
</dbReference>
<keyword evidence="2" id="KW-1185">Reference proteome</keyword>
<reference evidence="1 2" key="1">
    <citation type="submission" date="2024-06" db="EMBL/GenBank/DDBJ databases">
        <title>Brevundimonas sp. C11.</title>
        <authorList>
            <person name="Maltman C."/>
        </authorList>
    </citation>
    <scope>NUCLEOTIDE SEQUENCE [LARGE SCALE GENOMIC DNA]</scope>
    <source>
        <strain evidence="1 2">C11</strain>
    </source>
</reference>